<gene>
    <name evidence="6" type="primary">senA</name>
    <name evidence="6" type="ORF">ACFQE0_11885</name>
</gene>
<keyword evidence="2" id="KW-0408">Iron</keyword>
<feature type="domain" description="DinB-like" evidence="5">
    <location>
        <begin position="15"/>
        <end position="127"/>
    </location>
</feature>
<dbReference type="SUPFAM" id="SSF109854">
    <property type="entry name" value="DinB/YfiT-like putative metalloenzymes"/>
    <property type="match status" value="1"/>
</dbReference>
<dbReference type="InterPro" id="IPR024775">
    <property type="entry name" value="DinB-like"/>
</dbReference>
<evidence type="ECO:0000256" key="2">
    <source>
        <dbReference type="ARBA" id="ARBA00023004"/>
    </source>
</evidence>
<feature type="domain" description="Sulfatase-modifying factor enzyme-like" evidence="4">
    <location>
        <begin position="170"/>
        <end position="433"/>
    </location>
</feature>
<comment type="caution">
    <text evidence="6">The sequence shown here is derived from an EMBL/GenBank/DDBJ whole genome shotgun (WGS) entry which is preliminary data.</text>
</comment>
<evidence type="ECO:0000313" key="6">
    <source>
        <dbReference type="EMBL" id="MFC6790252.1"/>
    </source>
</evidence>
<reference evidence="7" key="1">
    <citation type="journal article" date="2019" name="Int. J. Syst. Evol. Microbiol.">
        <title>The Global Catalogue of Microorganisms (GCM) 10K type strain sequencing project: providing services to taxonomists for standard genome sequencing and annotation.</title>
        <authorList>
            <consortium name="The Broad Institute Genomics Platform"/>
            <consortium name="The Broad Institute Genome Sequencing Center for Infectious Disease"/>
            <person name="Wu L."/>
            <person name="Ma J."/>
        </authorList>
    </citation>
    <scope>NUCLEOTIDE SEQUENCE [LARGE SCALE GENOMIC DNA]</scope>
    <source>
        <strain evidence="7">CCUG 48316</strain>
    </source>
</reference>
<evidence type="ECO:0000256" key="3">
    <source>
        <dbReference type="ARBA" id="ARBA00037882"/>
    </source>
</evidence>
<dbReference type="Pfam" id="PF12867">
    <property type="entry name" value="DinB_2"/>
    <property type="match status" value="1"/>
</dbReference>
<keyword evidence="1" id="KW-0560">Oxidoreductase</keyword>
<dbReference type="InterPro" id="IPR005532">
    <property type="entry name" value="SUMF_dom"/>
</dbReference>
<dbReference type="Gene3D" id="3.90.1580.10">
    <property type="entry name" value="paralog of FGE (formylglycine-generating enzyme)"/>
    <property type="match status" value="1"/>
</dbReference>
<dbReference type="RefSeq" id="WP_378969832.1">
    <property type="nucleotide sequence ID" value="NZ_JBHSWN010000001.1"/>
</dbReference>
<organism evidence="6 7">
    <name type="scientific">Methylobacterium komagatae</name>
    <dbReference type="NCBI Taxonomy" id="374425"/>
    <lineage>
        <taxon>Bacteria</taxon>
        <taxon>Pseudomonadati</taxon>
        <taxon>Pseudomonadota</taxon>
        <taxon>Alphaproteobacteria</taxon>
        <taxon>Hyphomicrobiales</taxon>
        <taxon>Methylobacteriaceae</taxon>
        <taxon>Methylobacterium</taxon>
    </lineage>
</organism>
<dbReference type="NCBIfam" id="TIGR04373">
    <property type="entry name" value="egtB_X_signatur"/>
    <property type="match status" value="1"/>
</dbReference>
<accession>A0ABW2BII3</accession>
<dbReference type="InterPro" id="IPR034660">
    <property type="entry name" value="DinB/YfiT-like"/>
</dbReference>
<dbReference type="NCBIfam" id="NF041186">
    <property type="entry name" value="SenA"/>
    <property type="match status" value="1"/>
</dbReference>
<evidence type="ECO:0000259" key="5">
    <source>
        <dbReference type="Pfam" id="PF12867"/>
    </source>
</evidence>
<dbReference type="Proteomes" id="UP001596292">
    <property type="component" value="Unassembled WGS sequence"/>
</dbReference>
<evidence type="ECO:0000256" key="1">
    <source>
        <dbReference type="ARBA" id="ARBA00023002"/>
    </source>
</evidence>
<dbReference type="SUPFAM" id="SSF56436">
    <property type="entry name" value="C-type lectin-like"/>
    <property type="match status" value="1"/>
</dbReference>
<dbReference type="InterPro" id="IPR016187">
    <property type="entry name" value="CTDL_fold"/>
</dbReference>
<dbReference type="InterPro" id="IPR051043">
    <property type="entry name" value="Sulfatase_Mod_Factor_Kinase"/>
</dbReference>
<keyword evidence="7" id="KW-1185">Reference proteome</keyword>
<dbReference type="EMBL" id="JBHSWN010000001">
    <property type="protein sequence ID" value="MFC6790252.1"/>
    <property type="molecule type" value="Genomic_DNA"/>
</dbReference>
<dbReference type="InterPro" id="IPR042095">
    <property type="entry name" value="SUMF_sf"/>
</dbReference>
<dbReference type="PANTHER" id="PTHR23150">
    <property type="entry name" value="SULFATASE MODIFYING FACTOR 1, 2"/>
    <property type="match status" value="1"/>
</dbReference>
<sequence length="435" mass="48310">MDATRTATGSDLMAALKDARARTLEMVDGLDDEALMGPRLSIVNPLLWEIGHLAWFHEHFILRGLDGRPPLRADADALYDSAAVPHATRWDLPLPSLAETLGYMDGVQSALAARLDGREPEPHEAYLYRLVGLHEDMHAEAFTYTRQTLGQPRPTFAAALAGEAEAGPHPGDVDVGGGLLRLGAERDATHFVFDNEKWAHPVEIAPFRIARAPVTNAEFAAFVEDGGYREPRHWDEAGRAWLAESGADHPIYWRRVGNDWMVREFDADAPLKPHRPMIHVNWHEARAWCRWAGRRLPSEAEWEAAAIGAREPDGGLAATKRTYPWGEAAPDRILANLDGLRLGTVDVAAHPEGDSPWGCRQMIGNVWEWTESPFLPYPGFAPDAYAEYSEPSFGTRKVLRGGAWATRARMVTGMYRNFFGPERRDVLAGFRTVAA</sequence>
<evidence type="ECO:0000313" key="7">
    <source>
        <dbReference type="Proteomes" id="UP001596292"/>
    </source>
</evidence>
<comment type="pathway">
    <text evidence="3">Amino-acid biosynthesis; ergothioneine biosynthesis.</text>
</comment>
<dbReference type="Gene3D" id="1.20.120.450">
    <property type="entry name" value="dinb family like domain"/>
    <property type="match status" value="1"/>
</dbReference>
<protein>
    <submittedName>
        <fullName evidence="6">Selenoneine synthase SenA</fullName>
    </submittedName>
</protein>
<evidence type="ECO:0000259" key="4">
    <source>
        <dbReference type="Pfam" id="PF03781"/>
    </source>
</evidence>
<name>A0ABW2BII3_9HYPH</name>
<dbReference type="Pfam" id="PF03781">
    <property type="entry name" value="FGE-sulfatase"/>
    <property type="match status" value="1"/>
</dbReference>
<dbReference type="InterPro" id="IPR030809">
    <property type="entry name" value="EgtB_signatur"/>
</dbReference>
<proteinExistence type="predicted"/>
<dbReference type="PANTHER" id="PTHR23150:SF36">
    <property type="entry name" value="HERCYNINE OXYGENASE"/>
    <property type="match status" value="1"/>
</dbReference>